<comment type="caution">
    <text evidence="3">The sequence shown here is derived from an EMBL/GenBank/DDBJ whole genome shotgun (WGS) entry which is preliminary data.</text>
</comment>
<dbReference type="AlphaFoldDB" id="A0A5C6VKV8"/>
<dbReference type="Pfam" id="PF04264">
    <property type="entry name" value="YceI"/>
    <property type="match status" value="1"/>
</dbReference>
<feature type="chain" id="PRO_5022728140" evidence="1">
    <location>
        <begin position="23"/>
        <end position="215"/>
    </location>
</feature>
<name>A0A5C6VKV8_9FLAO</name>
<dbReference type="Gene3D" id="2.40.128.110">
    <property type="entry name" value="Lipid/polyisoprenoid-binding, YceI-like"/>
    <property type="match status" value="1"/>
</dbReference>
<dbReference type="EMBL" id="VORB01000001">
    <property type="protein sequence ID" value="TXC85384.1"/>
    <property type="molecule type" value="Genomic_DNA"/>
</dbReference>
<feature type="signal peptide" evidence="1">
    <location>
        <begin position="1"/>
        <end position="22"/>
    </location>
</feature>
<dbReference type="OrthoDB" id="5292899at2"/>
<dbReference type="InterPro" id="IPR007372">
    <property type="entry name" value="Lipid/polyisoprenoid-bd_YceI"/>
</dbReference>
<keyword evidence="4" id="KW-1185">Reference proteome</keyword>
<reference evidence="3 4" key="1">
    <citation type="submission" date="2019-08" db="EMBL/GenBank/DDBJ databases">
        <title>Genome of Luteibaculum oceani JCM 18817.</title>
        <authorList>
            <person name="Bowman J.P."/>
        </authorList>
    </citation>
    <scope>NUCLEOTIDE SEQUENCE [LARGE SCALE GENOMIC DNA]</scope>
    <source>
        <strain evidence="3 4">JCM 18817</strain>
    </source>
</reference>
<proteinExistence type="predicted"/>
<protein>
    <submittedName>
        <fullName evidence="3">YceI family protein</fullName>
    </submittedName>
</protein>
<dbReference type="RefSeq" id="WP_147012769.1">
    <property type="nucleotide sequence ID" value="NZ_VORB01000001.1"/>
</dbReference>
<dbReference type="PROSITE" id="PS51257">
    <property type="entry name" value="PROKAR_LIPOPROTEIN"/>
    <property type="match status" value="1"/>
</dbReference>
<dbReference type="InterPro" id="IPR036761">
    <property type="entry name" value="TTHA0802/YceI-like_sf"/>
</dbReference>
<dbReference type="Proteomes" id="UP000321168">
    <property type="component" value="Unassembled WGS sequence"/>
</dbReference>
<feature type="domain" description="Lipid/polyisoprenoid-binding YceI-like" evidence="2">
    <location>
        <begin position="40"/>
        <end position="175"/>
    </location>
</feature>
<evidence type="ECO:0000313" key="3">
    <source>
        <dbReference type="EMBL" id="TXC85384.1"/>
    </source>
</evidence>
<evidence type="ECO:0000259" key="2">
    <source>
        <dbReference type="Pfam" id="PF04264"/>
    </source>
</evidence>
<gene>
    <name evidence="3" type="ORF">FRX97_01800</name>
</gene>
<evidence type="ECO:0000256" key="1">
    <source>
        <dbReference type="SAM" id="SignalP"/>
    </source>
</evidence>
<organism evidence="3 4">
    <name type="scientific">Luteibaculum oceani</name>
    <dbReference type="NCBI Taxonomy" id="1294296"/>
    <lineage>
        <taxon>Bacteria</taxon>
        <taxon>Pseudomonadati</taxon>
        <taxon>Bacteroidota</taxon>
        <taxon>Flavobacteriia</taxon>
        <taxon>Flavobacteriales</taxon>
        <taxon>Luteibaculaceae</taxon>
        <taxon>Luteibaculum</taxon>
    </lineage>
</organism>
<accession>A0A5C6VKV8</accession>
<dbReference type="SUPFAM" id="SSF101874">
    <property type="entry name" value="YceI-like"/>
    <property type="match status" value="1"/>
</dbReference>
<evidence type="ECO:0000313" key="4">
    <source>
        <dbReference type="Proteomes" id="UP000321168"/>
    </source>
</evidence>
<sequence length="215" mass="23496">MKKLVYLIPATLVIACSGPAEPKTEESKTEAKEVAQACTYSYDNSATTVMWEAYKFTERAAVGGKMDSVEVSGFSPSDTAAKVLEGASFTIYTDGVNSNNSDRDMKIKKHFFGKLKMPSKITGKVLSTGDQDYGKATVELTINEQTKNLEMDYSISPEGRFKMEGKLDISLFNGLAAVNALNEVCKELHTGEDGVSKLWPDFKISVVSDLEKTCL</sequence>
<keyword evidence="1" id="KW-0732">Signal</keyword>